<keyword evidence="2" id="KW-0012">Acyltransferase</keyword>
<evidence type="ECO:0000313" key="4">
    <source>
        <dbReference type="EMBL" id="GAA1952354.1"/>
    </source>
</evidence>
<feature type="domain" description="N-acetyltransferase" evidence="3">
    <location>
        <begin position="5"/>
        <end position="154"/>
    </location>
</feature>
<keyword evidence="1" id="KW-0808">Transferase</keyword>
<dbReference type="PROSITE" id="PS51186">
    <property type="entry name" value="GNAT"/>
    <property type="match status" value="1"/>
</dbReference>
<dbReference type="Pfam" id="PF00583">
    <property type="entry name" value="Acetyltransf_1"/>
    <property type="match status" value="1"/>
</dbReference>
<dbReference type="PANTHER" id="PTHR43877:SF1">
    <property type="entry name" value="ACETYLTRANSFERASE"/>
    <property type="match status" value="1"/>
</dbReference>
<sequence>MTSATIIRPARPDEAGVLTDLVLRSKAYWGYSEEFMESCRAELTVRPEDVVAKRTTVATTDDGRIVGVAMFTGEPPHGELDGLFVAPEAIGKGYGSRLFHHVADTARAAGHPCLELTADPNAEPFYEALGAVRIGTEPSGSIPGRVLNRYSYRL</sequence>
<reference evidence="4 5" key="1">
    <citation type="journal article" date="2019" name="Int. J. Syst. Evol. Microbiol.">
        <title>The Global Catalogue of Microorganisms (GCM) 10K type strain sequencing project: providing services to taxonomists for standard genome sequencing and annotation.</title>
        <authorList>
            <consortium name="The Broad Institute Genomics Platform"/>
            <consortium name="The Broad Institute Genome Sequencing Center for Infectious Disease"/>
            <person name="Wu L."/>
            <person name="Ma J."/>
        </authorList>
    </citation>
    <scope>NUCLEOTIDE SEQUENCE [LARGE SCALE GENOMIC DNA]</scope>
    <source>
        <strain evidence="4 5">JCM 16013</strain>
    </source>
</reference>
<dbReference type="CDD" id="cd04301">
    <property type="entry name" value="NAT_SF"/>
    <property type="match status" value="1"/>
</dbReference>
<organism evidence="4 5">
    <name type="scientific">Catenulispora subtropica</name>
    <dbReference type="NCBI Taxonomy" id="450798"/>
    <lineage>
        <taxon>Bacteria</taxon>
        <taxon>Bacillati</taxon>
        <taxon>Actinomycetota</taxon>
        <taxon>Actinomycetes</taxon>
        <taxon>Catenulisporales</taxon>
        <taxon>Catenulisporaceae</taxon>
        <taxon>Catenulispora</taxon>
    </lineage>
</organism>
<name>A0ABN2QHT3_9ACTN</name>
<accession>A0ABN2QHT3</accession>
<evidence type="ECO:0000256" key="2">
    <source>
        <dbReference type="ARBA" id="ARBA00023315"/>
    </source>
</evidence>
<evidence type="ECO:0000256" key="1">
    <source>
        <dbReference type="ARBA" id="ARBA00022679"/>
    </source>
</evidence>
<dbReference type="RefSeq" id="WP_344655178.1">
    <property type="nucleotide sequence ID" value="NZ_BAAAQM010000002.1"/>
</dbReference>
<dbReference type="EMBL" id="BAAAQM010000002">
    <property type="protein sequence ID" value="GAA1952354.1"/>
    <property type="molecule type" value="Genomic_DNA"/>
</dbReference>
<dbReference type="InterPro" id="IPR050832">
    <property type="entry name" value="Bact_Acetyltransf"/>
</dbReference>
<proteinExistence type="predicted"/>
<dbReference type="Gene3D" id="3.40.630.30">
    <property type="match status" value="1"/>
</dbReference>
<evidence type="ECO:0000259" key="3">
    <source>
        <dbReference type="PROSITE" id="PS51186"/>
    </source>
</evidence>
<dbReference type="Proteomes" id="UP001499854">
    <property type="component" value="Unassembled WGS sequence"/>
</dbReference>
<evidence type="ECO:0000313" key="5">
    <source>
        <dbReference type="Proteomes" id="UP001499854"/>
    </source>
</evidence>
<gene>
    <name evidence="4" type="ORF">GCM10009838_04350</name>
</gene>
<dbReference type="InterPro" id="IPR016181">
    <property type="entry name" value="Acyl_CoA_acyltransferase"/>
</dbReference>
<dbReference type="SUPFAM" id="SSF55729">
    <property type="entry name" value="Acyl-CoA N-acyltransferases (Nat)"/>
    <property type="match status" value="1"/>
</dbReference>
<dbReference type="PANTHER" id="PTHR43877">
    <property type="entry name" value="AMINOALKYLPHOSPHONATE N-ACETYLTRANSFERASE-RELATED-RELATED"/>
    <property type="match status" value="1"/>
</dbReference>
<protein>
    <submittedName>
        <fullName evidence="4">GNAT family N-acetyltransferase</fullName>
    </submittedName>
</protein>
<dbReference type="InterPro" id="IPR000182">
    <property type="entry name" value="GNAT_dom"/>
</dbReference>
<keyword evidence="5" id="KW-1185">Reference proteome</keyword>
<comment type="caution">
    <text evidence="4">The sequence shown here is derived from an EMBL/GenBank/DDBJ whole genome shotgun (WGS) entry which is preliminary data.</text>
</comment>